<evidence type="ECO:0000313" key="2">
    <source>
        <dbReference type="EMBL" id="JAC76267.1"/>
    </source>
</evidence>
<sequence length="81" mass="8392">DLPSPPLPSSRVASAPQGAPTSTDGPPSSRATARLSSPSAAAQPPPLPPRRKGGRGRNQRKGNVEEDSDRGRLLTGRSGWN</sequence>
<proteinExistence type="predicted"/>
<feature type="compositionally biased region" description="Polar residues" evidence="1">
    <location>
        <begin position="19"/>
        <end position="31"/>
    </location>
</feature>
<feature type="compositionally biased region" description="Low complexity" evidence="1">
    <location>
        <begin position="33"/>
        <end position="42"/>
    </location>
</feature>
<dbReference type="AlphaFoldDB" id="A0A061RTS4"/>
<protein>
    <submittedName>
        <fullName evidence="2">Uncharacterized protein</fullName>
    </submittedName>
</protein>
<feature type="non-terminal residue" evidence="2">
    <location>
        <position position="1"/>
    </location>
</feature>
<dbReference type="EMBL" id="GBEZ01009312">
    <property type="protein sequence ID" value="JAC76267.1"/>
    <property type="molecule type" value="Transcribed_RNA"/>
</dbReference>
<feature type="non-terminal residue" evidence="2">
    <location>
        <position position="81"/>
    </location>
</feature>
<feature type="compositionally biased region" description="Basic residues" evidence="1">
    <location>
        <begin position="49"/>
        <end position="60"/>
    </location>
</feature>
<reference evidence="2" key="1">
    <citation type="submission" date="2014-05" db="EMBL/GenBank/DDBJ databases">
        <title>The transcriptome of the halophilic microalga Tetraselmis sp. GSL018 isolated from the Great Salt Lake, Utah.</title>
        <authorList>
            <person name="Jinkerson R.E."/>
            <person name="D'Adamo S."/>
            <person name="Posewitz M.C."/>
        </authorList>
    </citation>
    <scope>NUCLEOTIDE SEQUENCE</scope>
    <source>
        <strain evidence="2">GSL018</strain>
    </source>
</reference>
<evidence type="ECO:0000256" key="1">
    <source>
        <dbReference type="SAM" id="MobiDB-lite"/>
    </source>
</evidence>
<name>A0A061RTS4_9CHLO</name>
<gene>
    <name evidence="2" type="ORF">TSPGSL018_20641</name>
</gene>
<feature type="region of interest" description="Disordered" evidence="1">
    <location>
        <begin position="1"/>
        <end position="81"/>
    </location>
</feature>
<accession>A0A061RTS4</accession>
<organism evidence="2">
    <name type="scientific">Tetraselmis sp. GSL018</name>
    <dbReference type="NCBI Taxonomy" id="582737"/>
    <lineage>
        <taxon>Eukaryota</taxon>
        <taxon>Viridiplantae</taxon>
        <taxon>Chlorophyta</taxon>
        <taxon>core chlorophytes</taxon>
        <taxon>Chlorodendrophyceae</taxon>
        <taxon>Chlorodendrales</taxon>
        <taxon>Chlorodendraceae</taxon>
        <taxon>Tetraselmis</taxon>
    </lineage>
</organism>